<dbReference type="GO" id="GO:0009253">
    <property type="term" value="P:peptidoglycan catabolic process"/>
    <property type="evidence" value="ECO:0007669"/>
    <property type="project" value="InterPro"/>
</dbReference>
<evidence type="ECO:0000256" key="2">
    <source>
        <dbReference type="ARBA" id="ARBA00032390"/>
    </source>
</evidence>
<organism evidence="4">
    <name type="scientific">Neobacillus citreus</name>
    <dbReference type="NCBI Taxonomy" id="2833578"/>
    <lineage>
        <taxon>Bacteria</taxon>
        <taxon>Bacillati</taxon>
        <taxon>Bacillota</taxon>
        <taxon>Bacilli</taxon>
        <taxon>Bacillales</taxon>
        <taxon>Bacillaceae</taxon>
        <taxon>Neobacillus</taxon>
    </lineage>
</organism>
<evidence type="ECO:0000313" key="5">
    <source>
        <dbReference type="EMBL" id="MCH6266444.1"/>
    </source>
</evidence>
<reference evidence="4" key="1">
    <citation type="submission" date="2021-05" db="EMBL/GenBank/DDBJ databases">
        <title>Novel Bacillus species.</title>
        <authorList>
            <person name="Liu G."/>
        </authorList>
    </citation>
    <scope>NUCLEOTIDE SEQUENCE</scope>
    <source>
        <strain evidence="4 6">FJAT-50051</strain>
    </source>
</reference>
<evidence type="ECO:0000259" key="3">
    <source>
        <dbReference type="Pfam" id="PF01510"/>
    </source>
</evidence>
<protein>
    <recommendedName>
        <fullName evidence="2">Autolysin</fullName>
    </recommendedName>
    <alternativeName>
        <fullName evidence="1">Cell wall hydrolase</fullName>
    </alternativeName>
</protein>
<evidence type="ECO:0000313" key="4">
    <source>
        <dbReference type="EMBL" id="MBS4184875.1"/>
    </source>
</evidence>
<dbReference type="SUPFAM" id="SSF55846">
    <property type="entry name" value="N-acetylmuramoyl-L-alanine amidase-like"/>
    <property type="match status" value="1"/>
</dbReference>
<dbReference type="Proteomes" id="UP000677265">
    <property type="component" value="Unassembled WGS sequence"/>
</dbReference>
<evidence type="ECO:0000256" key="1">
    <source>
        <dbReference type="ARBA" id="ARBA00030881"/>
    </source>
</evidence>
<dbReference type="InterPro" id="IPR002502">
    <property type="entry name" value="Amidase_domain"/>
</dbReference>
<comment type="caution">
    <text evidence="4">The sequence shown here is derived from an EMBL/GenBank/DDBJ whole genome shotgun (WGS) entry which is preliminary data.</text>
</comment>
<dbReference type="GO" id="GO:0008745">
    <property type="term" value="F:N-acetylmuramoyl-L-alanine amidase activity"/>
    <property type="evidence" value="ECO:0007669"/>
    <property type="project" value="InterPro"/>
</dbReference>
<dbReference type="EMBL" id="JAGYPE010000005">
    <property type="protein sequence ID" value="MBS4184875.1"/>
    <property type="molecule type" value="Genomic_DNA"/>
</dbReference>
<dbReference type="Pfam" id="PF01510">
    <property type="entry name" value="Amidase_2"/>
    <property type="match status" value="1"/>
</dbReference>
<dbReference type="AlphaFoldDB" id="A0A942T243"/>
<name>A0A942T243_9BACI</name>
<dbReference type="Gene3D" id="3.40.80.10">
    <property type="entry name" value="Peptidoglycan recognition protein-like"/>
    <property type="match status" value="1"/>
</dbReference>
<keyword evidence="6" id="KW-1185">Reference proteome</keyword>
<evidence type="ECO:0000313" key="6">
    <source>
        <dbReference type="Proteomes" id="UP000677265"/>
    </source>
</evidence>
<gene>
    <name evidence="5" type="ORF">KHB02_013020</name>
    <name evidence="4" type="ORF">KHB02_26205</name>
</gene>
<accession>A0A942T243</accession>
<dbReference type="RefSeq" id="WP_213144762.1">
    <property type="nucleotide sequence ID" value="NZ_JAGYPE020000021.1"/>
</dbReference>
<dbReference type="InterPro" id="IPR036505">
    <property type="entry name" value="Amidase/PGRP_sf"/>
</dbReference>
<dbReference type="EMBL" id="JAGYPE020000021">
    <property type="protein sequence ID" value="MCH6266444.1"/>
    <property type="molecule type" value="Genomic_DNA"/>
</dbReference>
<proteinExistence type="predicted"/>
<sequence>MKKNLIFFSLIFIMMITIFPSRALGAATHGQYILMTREEFKDWLFQNKFTRNINLIQQHHTWLPSYKQFYGNNHFKMLESMENFHVKQRGWKNIAQNLTTFPDGKVAVSRPFDVAPEGSIGPIANTTGIMIENVGNFDIGHDVMTAEQKETIVYITAALSLRFGLTPSIDSITYHHWWNVKTGERVLDRGPDYNVKTCPGTGFFGGNSTTDAINNFYPLVSRKIQELSSK</sequence>
<feature type="domain" description="N-acetylmuramoyl-L-alanine amidase" evidence="3">
    <location>
        <begin position="51"/>
        <end position="200"/>
    </location>
</feature>
<keyword evidence="4" id="KW-0378">Hydrolase</keyword>